<dbReference type="AlphaFoldDB" id="A0A0A0I2I3"/>
<protein>
    <submittedName>
        <fullName evidence="1">Uncharacterized protein</fullName>
    </submittedName>
</protein>
<reference evidence="1 2" key="1">
    <citation type="submission" date="2014-01" db="EMBL/GenBank/DDBJ databases">
        <title>Plasmidome dynamics in the species complex Clostridium novyi sensu lato converts strains of independent lineages into distinctly different pathogens.</title>
        <authorList>
            <person name="Skarin H."/>
            <person name="Segerman B."/>
        </authorList>
    </citation>
    <scope>NUCLEOTIDE SEQUENCE [LARGE SCALE GENOMIC DNA]</scope>
    <source>
        <strain evidence="1 2">4552</strain>
    </source>
</reference>
<proteinExistence type="predicted"/>
<gene>
    <name evidence="1" type="ORF">Z968_12385</name>
</gene>
<accession>A0A0A0I2I3</accession>
<dbReference type="EMBL" id="JENJ01000091">
    <property type="protein sequence ID" value="KGM93875.1"/>
    <property type="molecule type" value="Genomic_DNA"/>
</dbReference>
<sequence>MDYKNKQEVIEIINKEKQNYNYLWVNTYSDLYLKDVLNEDEKKTSFLNDESLIEAKLFNEGNELSIVKTNKEDEFSVVKFNEKDYEGFVQEEQVLNQYNLKDIISKLIIRHYFKYDKDGQAYVAYTKLCEIKEEKQHEQK</sequence>
<dbReference type="Proteomes" id="UP000030012">
    <property type="component" value="Unassembled WGS sequence"/>
</dbReference>
<evidence type="ECO:0000313" key="2">
    <source>
        <dbReference type="Proteomes" id="UP000030012"/>
    </source>
</evidence>
<name>A0A0A0I2I3_CLONO</name>
<dbReference type="RefSeq" id="WP_039256295.1">
    <property type="nucleotide sequence ID" value="NZ_JENJ01000091.1"/>
</dbReference>
<evidence type="ECO:0000313" key="1">
    <source>
        <dbReference type="EMBL" id="KGM93875.1"/>
    </source>
</evidence>
<organism evidence="1 2">
    <name type="scientific">Clostridium novyi A str. 4552</name>
    <dbReference type="NCBI Taxonomy" id="1444289"/>
    <lineage>
        <taxon>Bacteria</taxon>
        <taxon>Bacillati</taxon>
        <taxon>Bacillota</taxon>
        <taxon>Clostridia</taxon>
        <taxon>Eubacteriales</taxon>
        <taxon>Clostridiaceae</taxon>
        <taxon>Clostridium</taxon>
    </lineage>
</organism>
<dbReference type="OrthoDB" id="1925691at2"/>
<comment type="caution">
    <text evidence="1">The sequence shown here is derived from an EMBL/GenBank/DDBJ whole genome shotgun (WGS) entry which is preliminary data.</text>
</comment>